<evidence type="ECO:0000313" key="3">
    <source>
        <dbReference type="Proteomes" id="UP000244081"/>
    </source>
</evidence>
<keyword evidence="1" id="KW-0812">Transmembrane</keyword>
<name>A0A2T5V8M8_9HYPH</name>
<protein>
    <submittedName>
        <fullName evidence="2">Uncharacterized protein DUF2842</fullName>
    </submittedName>
</protein>
<keyword evidence="1" id="KW-0472">Membrane</keyword>
<feature type="transmembrane region" description="Helical" evidence="1">
    <location>
        <begin position="7"/>
        <end position="29"/>
    </location>
</feature>
<feature type="transmembrane region" description="Helical" evidence="1">
    <location>
        <begin position="41"/>
        <end position="63"/>
    </location>
</feature>
<evidence type="ECO:0000313" key="2">
    <source>
        <dbReference type="EMBL" id="PTW60116.1"/>
    </source>
</evidence>
<accession>A0A2T5V8M8</accession>
<gene>
    <name evidence="2" type="ORF">C8N35_105118</name>
</gene>
<dbReference type="AlphaFoldDB" id="A0A2T5V8M8"/>
<proteinExistence type="predicted"/>
<dbReference type="InterPro" id="IPR021265">
    <property type="entry name" value="DUF2842"/>
</dbReference>
<sequence length="65" mass="7364">MPPLKRLFGTIVLVVFVVVYAFVAAVIGDMTMQNASELTRIAYYLVAGLLWTVPAGAIIWWMYRR</sequence>
<keyword evidence="3" id="KW-1185">Reference proteome</keyword>
<keyword evidence="1" id="KW-1133">Transmembrane helix</keyword>
<dbReference type="Pfam" id="PF11003">
    <property type="entry name" value="DUF2842"/>
    <property type="match status" value="1"/>
</dbReference>
<reference evidence="2 3" key="1">
    <citation type="submission" date="2018-04" db="EMBL/GenBank/DDBJ databases">
        <title>Genomic Encyclopedia of Archaeal and Bacterial Type Strains, Phase II (KMG-II): from individual species to whole genera.</title>
        <authorList>
            <person name="Goeker M."/>
        </authorList>
    </citation>
    <scope>NUCLEOTIDE SEQUENCE [LARGE SCALE GENOMIC DNA]</scope>
    <source>
        <strain evidence="2 3">DSM 23382</strain>
    </source>
</reference>
<evidence type="ECO:0000256" key="1">
    <source>
        <dbReference type="SAM" id="Phobius"/>
    </source>
</evidence>
<organism evidence="2 3">
    <name type="scientific">Breoghania corrubedonensis</name>
    <dbReference type="NCBI Taxonomy" id="665038"/>
    <lineage>
        <taxon>Bacteria</taxon>
        <taxon>Pseudomonadati</taxon>
        <taxon>Pseudomonadota</taxon>
        <taxon>Alphaproteobacteria</taxon>
        <taxon>Hyphomicrobiales</taxon>
        <taxon>Stappiaceae</taxon>
        <taxon>Breoghania</taxon>
    </lineage>
</organism>
<dbReference type="EMBL" id="QAYG01000005">
    <property type="protein sequence ID" value="PTW60116.1"/>
    <property type="molecule type" value="Genomic_DNA"/>
</dbReference>
<dbReference type="RefSeq" id="WP_107990404.1">
    <property type="nucleotide sequence ID" value="NZ_QAYG01000005.1"/>
</dbReference>
<dbReference type="Proteomes" id="UP000244081">
    <property type="component" value="Unassembled WGS sequence"/>
</dbReference>
<comment type="caution">
    <text evidence="2">The sequence shown here is derived from an EMBL/GenBank/DDBJ whole genome shotgun (WGS) entry which is preliminary data.</text>
</comment>
<dbReference type="OrthoDB" id="7510023at2"/>